<feature type="transmembrane region" description="Helical" evidence="19">
    <location>
        <begin position="78"/>
        <end position="97"/>
    </location>
</feature>
<dbReference type="PANTHER" id="PTHR10489">
    <property type="entry name" value="CELL ADHESION MOLECULE"/>
    <property type="match status" value="1"/>
</dbReference>
<feature type="transmembrane region" description="Helical" evidence="19">
    <location>
        <begin position="292"/>
        <end position="315"/>
    </location>
</feature>
<evidence type="ECO:0000256" key="8">
    <source>
        <dbReference type="ARBA" id="ARBA00023136"/>
    </source>
</evidence>
<keyword evidence="10" id="KW-1015">Disulfide bond</keyword>
<dbReference type="InterPro" id="IPR000496">
    <property type="entry name" value="Brdyknn_rcpt"/>
</dbReference>
<dbReference type="GO" id="GO:0019957">
    <property type="term" value="F:C-C chemokine binding"/>
    <property type="evidence" value="ECO:0007669"/>
    <property type="project" value="TreeGrafter"/>
</dbReference>
<evidence type="ECO:0000313" key="21">
    <source>
        <dbReference type="EMBL" id="KAK1150464.1"/>
    </source>
</evidence>
<evidence type="ECO:0000256" key="14">
    <source>
        <dbReference type="ARBA" id="ARBA00023288"/>
    </source>
</evidence>
<evidence type="ECO:0000256" key="4">
    <source>
        <dbReference type="ARBA" id="ARBA00022553"/>
    </source>
</evidence>
<comment type="subcellular location">
    <subcellularLocation>
        <location evidence="1">Cell membrane</location>
        <topology evidence="1">Multi-pass membrane protein</topology>
    </subcellularLocation>
</comment>
<keyword evidence="12" id="KW-0325">Glycoprotein</keyword>
<dbReference type="GO" id="GO:0019722">
    <property type="term" value="P:calcium-mediated signaling"/>
    <property type="evidence" value="ECO:0007669"/>
    <property type="project" value="TreeGrafter"/>
</dbReference>
<dbReference type="InterPro" id="IPR050119">
    <property type="entry name" value="CCR1-9-like"/>
</dbReference>
<dbReference type="FunFam" id="1.20.1070.10:FF:000201">
    <property type="entry name" value="Bradykinin receptor B2"/>
    <property type="match status" value="1"/>
</dbReference>
<evidence type="ECO:0000256" key="17">
    <source>
        <dbReference type="RuleBase" id="RU000688"/>
    </source>
</evidence>
<feature type="region of interest" description="Disordered" evidence="18">
    <location>
        <begin position="1"/>
        <end position="20"/>
    </location>
</feature>
<feature type="transmembrane region" description="Helical" evidence="19">
    <location>
        <begin position="44"/>
        <end position="66"/>
    </location>
</feature>
<evidence type="ECO:0000256" key="6">
    <source>
        <dbReference type="ARBA" id="ARBA00022989"/>
    </source>
</evidence>
<dbReference type="InterPro" id="IPR001504">
    <property type="entry name" value="Brdyknn_2_rcpt"/>
</dbReference>
<keyword evidence="14" id="KW-0449">Lipoprotein</keyword>
<dbReference type="GO" id="GO:0009897">
    <property type="term" value="C:external side of plasma membrane"/>
    <property type="evidence" value="ECO:0007669"/>
    <property type="project" value="TreeGrafter"/>
</dbReference>
<keyword evidence="7 17" id="KW-0297">G-protein coupled receptor</keyword>
<evidence type="ECO:0000256" key="12">
    <source>
        <dbReference type="ARBA" id="ARBA00023180"/>
    </source>
</evidence>
<comment type="similarity">
    <text evidence="17">Belongs to the G-protein coupled receptor 1 family.</text>
</comment>
<evidence type="ECO:0000256" key="3">
    <source>
        <dbReference type="ARBA" id="ARBA00022475"/>
    </source>
</evidence>
<organism evidence="21 22">
    <name type="scientific">Acipenser oxyrinchus oxyrinchus</name>
    <dbReference type="NCBI Taxonomy" id="40147"/>
    <lineage>
        <taxon>Eukaryota</taxon>
        <taxon>Metazoa</taxon>
        <taxon>Chordata</taxon>
        <taxon>Craniata</taxon>
        <taxon>Vertebrata</taxon>
        <taxon>Euteleostomi</taxon>
        <taxon>Actinopterygii</taxon>
        <taxon>Chondrostei</taxon>
        <taxon>Acipenseriformes</taxon>
        <taxon>Acipenseridae</taxon>
        <taxon>Acipenser</taxon>
    </lineage>
</organism>
<dbReference type="GO" id="GO:0016493">
    <property type="term" value="F:C-C chemokine receptor activity"/>
    <property type="evidence" value="ECO:0007669"/>
    <property type="project" value="TreeGrafter"/>
</dbReference>
<evidence type="ECO:0000256" key="16">
    <source>
        <dbReference type="ARBA" id="ARBA00025954"/>
    </source>
</evidence>
<dbReference type="PROSITE" id="PS50262">
    <property type="entry name" value="G_PROTEIN_RECEP_F1_2"/>
    <property type="match status" value="1"/>
</dbReference>
<evidence type="ECO:0000256" key="2">
    <source>
        <dbReference type="ARBA" id="ARBA00013512"/>
    </source>
</evidence>
<dbReference type="PRINTS" id="PR00994">
    <property type="entry name" value="BRADYKINNB2R"/>
</dbReference>
<dbReference type="GO" id="GO:0006955">
    <property type="term" value="P:immune response"/>
    <property type="evidence" value="ECO:0007669"/>
    <property type="project" value="TreeGrafter"/>
</dbReference>
<feature type="domain" description="G-protein coupled receptors family 1 profile" evidence="20">
    <location>
        <begin position="56"/>
        <end position="312"/>
    </location>
</feature>
<dbReference type="PRINTS" id="PR00237">
    <property type="entry name" value="GPCRRHODOPSN"/>
</dbReference>
<evidence type="ECO:0000256" key="19">
    <source>
        <dbReference type="SAM" id="Phobius"/>
    </source>
</evidence>
<feature type="transmembrane region" description="Helical" evidence="19">
    <location>
        <begin position="249"/>
        <end position="272"/>
    </location>
</feature>
<dbReference type="GO" id="GO:0006939">
    <property type="term" value="P:smooth muscle contraction"/>
    <property type="evidence" value="ECO:0007669"/>
    <property type="project" value="InterPro"/>
</dbReference>
<dbReference type="InterPro" id="IPR017452">
    <property type="entry name" value="GPCR_Rhodpsn_7TM"/>
</dbReference>
<evidence type="ECO:0000313" key="22">
    <source>
        <dbReference type="Proteomes" id="UP001230051"/>
    </source>
</evidence>
<evidence type="ECO:0000256" key="11">
    <source>
        <dbReference type="ARBA" id="ARBA00023170"/>
    </source>
</evidence>
<feature type="transmembrane region" description="Helical" evidence="19">
    <location>
        <begin position="117"/>
        <end position="135"/>
    </location>
</feature>
<keyword evidence="11 17" id="KW-0675">Receptor</keyword>
<dbReference type="PRINTS" id="PR00425">
    <property type="entry name" value="BRADYKININR"/>
</dbReference>
<dbReference type="GO" id="GO:0060326">
    <property type="term" value="P:cell chemotaxis"/>
    <property type="evidence" value="ECO:0007669"/>
    <property type="project" value="TreeGrafter"/>
</dbReference>
<evidence type="ECO:0000256" key="18">
    <source>
        <dbReference type="SAM" id="MobiDB-lite"/>
    </source>
</evidence>
<evidence type="ECO:0000256" key="13">
    <source>
        <dbReference type="ARBA" id="ARBA00023224"/>
    </source>
</evidence>
<keyword evidence="6 19" id="KW-1133">Transmembrane helix</keyword>
<dbReference type="GO" id="GO:0042310">
    <property type="term" value="P:vasoconstriction"/>
    <property type="evidence" value="ECO:0007669"/>
    <property type="project" value="InterPro"/>
</dbReference>
<feature type="transmembrane region" description="Helical" evidence="19">
    <location>
        <begin position="206"/>
        <end position="228"/>
    </location>
</feature>
<evidence type="ECO:0000256" key="1">
    <source>
        <dbReference type="ARBA" id="ARBA00004651"/>
    </source>
</evidence>
<comment type="subunit">
    <text evidence="16">Forms a complex with PECAM1 and GNAQ. Interacts with PECAM1.</text>
</comment>
<dbReference type="SUPFAM" id="SSF81321">
    <property type="entry name" value="Family A G protein-coupled receptor-like"/>
    <property type="match status" value="1"/>
</dbReference>
<keyword evidence="4" id="KW-0597">Phosphoprotein</keyword>
<dbReference type="Proteomes" id="UP001230051">
    <property type="component" value="Unassembled WGS sequence"/>
</dbReference>
<keyword evidence="13 17" id="KW-0807">Transducer</keyword>
<dbReference type="InterPro" id="IPR000276">
    <property type="entry name" value="GPCR_Rhodpsn"/>
</dbReference>
<evidence type="ECO:0000256" key="9">
    <source>
        <dbReference type="ARBA" id="ARBA00023139"/>
    </source>
</evidence>
<dbReference type="PANTHER" id="PTHR10489:SF957">
    <property type="entry name" value="B2 BRADYKININ RECEPTOR"/>
    <property type="match status" value="1"/>
</dbReference>
<dbReference type="EMBL" id="JAGXEW010000061">
    <property type="protein sequence ID" value="KAK1150464.1"/>
    <property type="molecule type" value="Genomic_DNA"/>
</dbReference>
<protein>
    <recommendedName>
        <fullName evidence="2">B2 bradykinin receptor</fullName>
    </recommendedName>
</protein>
<keyword evidence="5 17" id="KW-0812">Transmembrane</keyword>
<keyword evidence="22" id="KW-1185">Reference proteome</keyword>
<proteinExistence type="inferred from homology"/>
<dbReference type="AlphaFoldDB" id="A0AAD8CFL5"/>
<gene>
    <name evidence="21" type="ORF">AOXY_G34169</name>
</gene>
<evidence type="ECO:0000259" key="20">
    <source>
        <dbReference type="PROSITE" id="PS50262"/>
    </source>
</evidence>
<feature type="transmembrane region" description="Helical" evidence="19">
    <location>
        <begin position="155"/>
        <end position="177"/>
    </location>
</feature>
<evidence type="ECO:0000256" key="15">
    <source>
        <dbReference type="ARBA" id="ARBA00025423"/>
    </source>
</evidence>
<dbReference type="GO" id="GO:0004947">
    <property type="term" value="F:bradykinin receptor activity"/>
    <property type="evidence" value="ECO:0007669"/>
    <property type="project" value="InterPro"/>
</dbReference>
<dbReference type="Pfam" id="PF00001">
    <property type="entry name" value="7tm_1"/>
    <property type="match status" value="1"/>
</dbReference>
<reference evidence="21" key="1">
    <citation type="submission" date="2022-02" db="EMBL/GenBank/DDBJ databases">
        <title>Atlantic sturgeon de novo genome assembly.</title>
        <authorList>
            <person name="Stock M."/>
            <person name="Klopp C."/>
            <person name="Guiguen Y."/>
            <person name="Cabau C."/>
            <person name="Parinello H."/>
            <person name="Santidrian Yebra-Pimentel E."/>
            <person name="Kuhl H."/>
            <person name="Dirks R.P."/>
            <person name="Guessner J."/>
            <person name="Wuertz S."/>
            <person name="Du K."/>
            <person name="Schartl M."/>
        </authorList>
    </citation>
    <scope>NUCLEOTIDE SEQUENCE</scope>
    <source>
        <strain evidence="21">STURGEONOMICS-FGT-2020</strain>
        <tissue evidence="21">Whole blood</tissue>
    </source>
</reference>
<dbReference type="Gene3D" id="1.20.1070.10">
    <property type="entry name" value="Rhodopsin 7-helix transmembrane proteins"/>
    <property type="match status" value="1"/>
</dbReference>
<evidence type="ECO:0000256" key="5">
    <source>
        <dbReference type="ARBA" id="ARBA00022692"/>
    </source>
</evidence>
<keyword evidence="9" id="KW-0564">Palmitate</keyword>
<comment type="function">
    <text evidence="15">Receptor for bradykinin. It is associated with G proteins that activate a phosphatidylinositol-calcium second messenger system.</text>
</comment>
<evidence type="ECO:0000256" key="7">
    <source>
        <dbReference type="ARBA" id="ARBA00023040"/>
    </source>
</evidence>
<dbReference type="PROSITE" id="PS00237">
    <property type="entry name" value="G_PROTEIN_RECEP_F1_1"/>
    <property type="match status" value="1"/>
</dbReference>
<keyword evidence="8 19" id="KW-0472">Membrane</keyword>
<comment type="caution">
    <text evidence="21">The sequence shown here is derived from an EMBL/GenBank/DDBJ whole genome shotgun (WGS) entry which is preliminary data.</text>
</comment>
<accession>A0AAD8CFL5</accession>
<evidence type="ECO:0000256" key="10">
    <source>
        <dbReference type="ARBA" id="ARBA00023157"/>
    </source>
</evidence>
<keyword evidence="3" id="KW-1003">Cell membrane</keyword>
<sequence>MVVNTSEGVVQTPNPASYPDSNLLDSSDCPSDREWGWLYTMQPAFMAVICVLGVVGNAFVLCVFCLRKKRCTVAEIYLGNLAAADLVMVSCLPFWAVTVANKFNWEFGELLCHLVNVAISLNLYCSLMFLVLVSIDRYLALVKTMSTGRKRHVTWAKVICLCIWAFGFLMSLPVLLFRTVKYFPELNITACYLAYPHDAWQVRHNLVTNIIGFLIPFVVIAFCSYHIIKTLNNNVMKKFSAVRHEKKATHMILAVLLVFFFCWIPFQIVMFLDTLYFFKIISGCLWEEILDVGIQISTYIAYSNSCLNPILYVFVGKHFRKNAKGMFKQILRKGTKAKGSQLHHLSSALKTQESKV</sequence>
<name>A0AAD8CFL5_ACIOX</name>
<dbReference type="GO" id="GO:0007204">
    <property type="term" value="P:positive regulation of cytosolic calcium ion concentration"/>
    <property type="evidence" value="ECO:0007669"/>
    <property type="project" value="TreeGrafter"/>
</dbReference>